<evidence type="ECO:0000259" key="2">
    <source>
        <dbReference type="PROSITE" id="PS51059"/>
    </source>
</evidence>
<name>A0AAW1SA39_9CHLO</name>
<dbReference type="GO" id="GO:1990404">
    <property type="term" value="F:NAD+-protein mono-ADP-ribosyltransferase activity"/>
    <property type="evidence" value="ECO:0007669"/>
    <property type="project" value="TreeGrafter"/>
</dbReference>
<organism evidence="3 4">
    <name type="scientific">Apatococcus lobatus</name>
    <dbReference type="NCBI Taxonomy" id="904363"/>
    <lineage>
        <taxon>Eukaryota</taxon>
        <taxon>Viridiplantae</taxon>
        <taxon>Chlorophyta</taxon>
        <taxon>core chlorophytes</taxon>
        <taxon>Trebouxiophyceae</taxon>
        <taxon>Chlorellales</taxon>
        <taxon>Chlorellaceae</taxon>
        <taxon>Apatococcus</taxon>
    </lineage>
</organism>
<dbReference type="SUPFAM" id="SSF56399">
    <property type="entry name" value="ADP-ribosylation"/>
    <property type="match status" value="2"/>
</dbReference>
<dbReference type="InterPro" id="IPR051712">
    <property type="entry name" value="ARTD-AVP"/>
</dbReference>
<dbReference type="GO" id="GO:0016020">
    <property type="term" value="C:membrane"/>
    <property type="evidence" value="ECO:0007669"/>
    <property type="project" value="InterPro"/>
</dbReference>
<dbReference type="PANTHER" id="PTHR45740">
    <property type="entry name" value="POLY [ADP-RIBOSE] POLYMERASE"/>
    <property type="match status" value="1"/>
</dbReference>
<dbReference type="InterPro" id="IPR006757">
    <property type="entry name" value="OGF_rcpt"/>
</dbReference>
<evidence type="ECO:0000256" key="1">
    <source>
        <dbReference type="RuleBase" id="RU362114"/>
    </source>
</evidence>
<reference evidence="3 4" key="1">
    <citation type="journal article" date="2024" name="Nat. Commun.">
        <title>Phylogenomics reveals the evolutionary origins of lichenization in chlorophyte algae.</title>
        <authorList>
            <person name="Puginier C."/>
            <person name="Libourel C."/>
            <person name="Otte J."/>
            <person name="Skaloud P."/>
            <person name="Haon M."/>
            <person name="Grisel S."/>
            <person name="Petersen M."/>
            <person name="Berrin J.G."/>
            <person name="Delaux P.M."/>
            <person name="Dal Grande F."/>
            <person name="Keller J."/>
        </authorList>
    </citation>
    <scope>NUCLEOTIDE SEQUENCE [LARGE SCALE GENOMIC DNA]</scope>
    <source>
        <strain evidence="3 4">SAG 2145</strain>
    </source>
</reference>
<dbReference type="EC" id="2.4.2.-" evidence="1"/>
<accession>A0AAW1SA39</accession>
<dbReference type="Pfam" id="PF00644">
    <property type="entry name" value="PARP"/>
    <property type="match status" value="2"/>
</dbReference>
<feature type="domain" description="PARP catalytic" evidence="2">
    <location>
        <begin position="855"/>
        <end position="1084"/>
    </location>
</feature>
<dbReference type="AlphaFoldDB" id="A0AAW1SA39"/>
<gene>
    <name evidence="3" type="ORF">WJX74_007041</name>
</gene>
<dbReference type="PANTHER" id="PTHR45740:SF2">
    <property type="entry name" value="POLY [ADP-RIBOSE] POLYMERASE"/>
    <property type="match status" value="1"/>
</dbReference>
<proteinExistence type="predicted"/>
<keyword evidence="1" id="KW-0808">Transferase</keyword>
<keyword evidence="1" id="KW-0520">NAD</keyword>
<dbReference type="PROSITE" id="PS51059">
    <property type="entry name" value="PARP_CATALYTIC"/>
    <property type="match status" value="2"/>
</dbReference>
<comment type="caution">
    <text evidence="3">The sequence shown here is derived from an EMBL/GenBank/DDBJ whole genome shotgun (WGS) entry which is preliminary data.</text>
</comment>
<sequence>MAQPAETQGTLESPLQWQTRIEQVLQDEQYAAMLALLDVPHTSAAAQQSVCHTSHPSQAAEASVPAWCSLDRAQIEEDMRLAAELAKFQGYQQHTQHDQQIGQRFAACMDGPSAHPIDLCDIEDQELAEQLSRDQERDAMMARDDQLAHKLDQEERDEAARLQSIFEADALRQENEFLSQQLQARAGAAEAASSSRTPLDLPCWWDNLDALRSSVHLEELPLPTQEGAASLPVEVDPWIFMQLVEQDIPPKDAVAALRATSGDAESAMAHALQVSGPAEQGNPENAAKLDVWAKMAEAQRVLERFSKSGTRRHTVKRIERVQNPRLWRRFALRRKELRDEHGHEGDNESLLFHGADKSTLEAVINEGFDIRVANVGSLGLGTYFAQDSTYSAAYSCEPRRAALNQLEVQQMEEHRAVGQTRRPAFLSDGQAMLLCRVALGNVAQGSSNLRRAPAGSDSVCRAMDNQQNDIFAVFDNSQSYPEYIVHYQCSLWDQQSEPKWLVLGKGEVLQANSCQMARTASYRATVVGFYMGSVNTPPPDSFTLDTLRELKGQAEVQKFLEENPAYLQWMFPLNNTGCHASQAPCVTPQDTATFTANIALQMNVLEMLDIVLEIDGLQRTRTRIVVKDESLLRHHMRPMSQHLPRIGRMLRSLRLLGRGRESTALFEALDDALGDVPALKWTLATWQEAAFHPLEDEFGNDSTPGKHQQSRFSNNQLATKLDRQPGTAADLMADSQMHMPWGIRSWYPSDCAIFGQADTAGKMSHSFKHSMPAHWKKQTCDKSVQLVPLALPGAKGKLPTSVDPQAFMEAVWKDMPPESAMAACLASGGDAAAEEVASVAATWQTKEGAAKLTRQIGPAAAANLSIWARSAEAQHVLDCFTNSGLKLQQVKHIERVQNPMLWRRFAFWQQEQKHTTEGKEQEKEAALLFHGADKQTLEAIINEGFDVRVCNAGQLGQGTYFAKASAYSATYSRASQRAKLNAKEVEHLQLLSQRGQTGRPAFLPNGHAMLLCRVALGKVTEGSQELRRPPPGFDSVSNAAQKARDQIYAVFDNNQSYPEYIVHFQQEHQQLTGESSCSWIQTKLPTSSA</sequence>
<dbReference type="Proteomes" id="UP001438707">
    <property type="component" value="Unassembled WGS sequence"/>
</dbReference>
<dbReference type="Pfam" id="PF04664">
    <property type="entry name" value="OGFr_N"/>
    <property type="match status" value="1"/>
</dbReference>
<evidence type="ECO:0000313" key="3">
    <source>
        <dbReference type="EMBL" id="KAK9843104.1"/>
    </source>
</evidence>
<dbReference type="InterPro" id="IPR012317">
    <property type="entry name" value="Poly(ADP-ribose)pol_cat_dom"/>
</dbReference>
<dbReference type="GO" id="GO:0038023">
    <property type="term" value="F:signaling receptor activity"/>
    <property type="evidence" value="ECO:0007669"/>
    <property type="project" value="InterPro"/>
</dbReference>
<keyword evidence="1" id="KW-0328">Glycosyltransferase</keyword>
<protein>
    <recommendedName>
        <fullName evidence="1">Poly [ADP-ribose] polymerase</fullName>
        <shortName evidence="1">PARP</shortName>
        <ecNumber evidence="1">2.4.2.-</ecNumber>
    </recommendedName>
</protein>
<dbReference type="Gene3D" id="3.90.228.10">
    <property type="match status" value="2"/>
</dbReference>
<dbReference type="EMBL" id="JALJOS010000002">
    <property type="protein sequence ID" value="KAK9843104.1"/>
    <property type="molecule type" value="Genomic_DNA"/>
</dbReference>
<dbReference type="GO" id="GO:0003950">
    <property type="term" value="F:NAD+ poly-ADP-ribosyltransferase activity"/>
    <property type="evidence" value="ECO:0007669"/>
    <property type="project" value="UniProtKB-UniRule"/>
</dbReference>
<keyword evidence="4" id="KW-1185">Reference proteome</keyword>
<evidence type="ECO:0000313" key="4">
    <source>
        <dbReference type="Proteomes" id="UP001438707"/>
    </source>
</evidence>
<dbReference type="GO" id="GO:0005634">
    <property type="term" value="C:nucleus"/>
    <property type="evidence" value="ECO:0007669"/>
    <property type="project" value="TreeGrafter"/>
</dbReference>
<feature type="domain" description="PARP catalytic" evidence="2">
    <location>
        <begin position="279"/>
        <end position="513"/>
    </location>
</feature>